<evidence type="ECO:0000313" key="2">
    <source>
        <dbReference type="Proteomes" id="UP000694564"/>
    </source>
</evidence>
<dbReference type="Ensembl" id="ENSSVLT00005023958.1">
    <property type="protein sequence ID" value="ENSSVLP00005021510.1"/>
    <property type="gene ID" value="ENSSVLG00005017181.1"/>
</dbReference>
<evidence type="ECO:0000313" key="1">
    <source>
        <dbReference type="Ensembl" id="ENSSVLP00005021510.1"/>
    </source>
</evidence>
<reference evidence="1" key="1">
    <citation type="submission" date="2025-08" db="UniProtKB">
        <authorList>
            <consortium name="Ensembl"/>
        </authorList>
    </citation>
    <scope>IDENTIFICATION</scope>
</reference>
<dbReference type="AlphaFoldDB" id="A0A8D2D9J1"/>
<organism evidence="1 2">
    <name type="scientific">Sciurus vulgaris</name>
    <name type="common">Eurasian red squirrel</name>
    <dbReference type="NCBI Taxonomy" id="55149"/>
    <lineage>
        <taxon>Eukaryota</taxon>
        <taxon>Metazoa</taxon>
        <taxon>Chordata</taxon>
        <taxon>Craniata</taxon>
        <taxon>Vertebrata</taxon>
        <taxon>Euteleostomi</taxon>
        <taxon>Mammalia</taxon>
        <taxon>Eutheria</taxon>
        <taxon>Euarchontoglires</taxon>
        <taxon>Glires</taxon>
        <taxon>Rodentia</taxon>
        <taxon>Sciuromorpha</taxon>
        <taxon>Sciuridae</taxon>
        <taxon>Sciurinae</taxon>
        <taxon>Sciurini</taxon>
        <taxon>Sciurus</taxon>
    </lineage>
</organism>
<dbReference type="GeneTree" id="ENSGT01070000257290"/>
<name>A0A8D2D9J1_SCIVU</name>
<protein>
    <submittedName>
        <fullName evidence="1">Uncharacterized protein</fullName>
    </submittedName>
</protein>
<reference evidence="1" key="2">
    <citation type="submission" date="2025-09" db="UniProtKB">
        <authorList>
            <consortium name="Ensembl"/>
        </authorList>
    </citation>
    <scope>IDENTIFICATION</scope>
</reference>
<keyword evidence="2" id="KW-1185">Reference proteome</keyword>
<sequence>HHTYSLPHYQHPTPNTLGSILGTPSKIITIEPTLTRHNHPTLTHHNHPECIVYIEVHSWRCTLCGFAQMCNGVYPPLPYQKSSFTTLESLCTVLIPPFHSFLSLTPGNK</sequence>
<dbReference type="Proteomes" id="UP000694564">
    <property type="component" value="Chromosome 9"/>
</dbReference>
<proteinExistence type="predicted"/>
<accession>A0A8D2D9J1</accession>